<dbReference type="PANTHER" id="PTHR40619">
    <property type="entry name" value="FUNGAL STAND N-TERMINAL GOODBYE DOMAIN-CONTAINING PROTEIN"/>
    <property type="match status" value="1"/>
</dbReference>
<keyword evidence="2" id="KW-0175">Coiled coil</keyword>
<dbReference type="AlphaFoldDB" id="A0A439D380"/>
<dbReference type="EMBL" id="RYZI01000186">
    <property type="protein sequence ID" value="RWA08727.1"/>
    <property type="molecule type" value="Genomic_DNA"/>
</dbReference>
<evidence type="ECO:0000313" key="5">
    <source>
        <dbReference type="Proteomes" id="UP000286045"/>
    </source>
</evidence>
<accession>A0A439D380</accession>
<organism evidence="4 5">
    <name type="scientific">Xylaria grammica</name>
    <dbReference type="NCBI Taxonomy" id="363999"/>
    <lineage>
        <taxon>Eukaryota</taxon>
        <taxon>Fungi</taxon>
        <taxon>Dikarya</taxon>
        <taxon>Ascomycota</taxon>
        <taxon>Pezizomycotina</taxon>
        <taxon>Sordariomycetes</taxon>
        <taxon>Xylariomycetidae</taxon>
        <taxon>Xylariales</taxon>
        <taxon>Xylariaceae</taxon>
        <taxon>Xylaria</taxon>
    </lineage>
</organism>
<keyword evidence="5" id="KW-1185">Reference proteome</keyword>
<name>A0A439D380_9PEZI</name>
<comment type="caution">
    <text evidence="4">The sequence shown here is derived from an EMBL/GenBank/DDBJ whole genome shotgun (WGS) entry which is preliminary data.</text>
</comment>
<gene>
    <name evidence="4" type="ORF">EKO27_g6380</name>
</gene>
<dbReference type="Pfam" id="PF24883">
    <property type="entry name" value="NPHP3_N"/>
    <property type="match status" value="1"/>
</dbReference>
<dbReference type="PANTHER" id="PTHR40619:SF3">
    <property type="entry name" value="FUNGAL STAND N-TERMINAL GOODBYE DOMAIN-CONTAINING PROTEIN"/>
    <property type="match status" value="1"/>
</dbReference>
<sequence>MGKPPVKLAKMIGPPEIILSMQFWERVFPEAMRRLRMNREEPEGRRDTLYSIRDSETWDDAYDRLEACRAKYLDDKGWTKKVKREWRAFSDNIGPIQEAWKLVPDVDYITPIRGAVEFIFEAIKRASETRQKVVQGLDKLDSVLEAGTELVVSVLAAVEKLIGFYVKSRGRKVLSSVFKGQDYEKDVVSSLYDITTKSEALRDEAMKADMSQSAKNWRAAEQRHEELRKTLNNGQIEILQRQAGLKADTEQIGGGLNSIYSLLVEYEKNQREHNAALQKRNEELERGYSDLKHINHELQRSLTPIMGLGSKAEWRIEQDDLWAVFRHFIYEDDDMKYIIEKEDRLPSHERAATERLASTPRFRQWMVSPASKELLIQGNLTGGRQISALSVFCSTFTSTVRRRQKYISLVHFCGLHADLYHDADAGPKGMMMSFIAQLLQQWKFDTSFLHEYVDVSWFKCGEDPSTEDLNGLSKWLIRQLPSDQTVFFVIDGVHNYEKDVYIEALISSTASILDTTLDEGVNATVKILMVSPCRTVEVREGFHHDAVMLLMEEPGASSDASSRRFEHQFARALEIG</sequence>
<evidence type="ECO:0000259" key="3">
    <source>
        <dbReference type="Pfam" id="PF24883"/>
    </source>
</evidence>
<keyword evidence="1" id="KW-0677">Repeat</keyword>
<reference evidence="4 5" key="1">
    <citation type="submission" date="2018-12" db="EMBL/GenBank/DDBJ databases">
        <title>Draft genome sequence of Xylaria grammica IHI A82.</title>
        <authorList>
            <person name="Buettner E."/>
            <person name="Kellner H."/>
        </authorList>
    </citation>
    <scope>NUCLEOTIDE SEQUENCE [LARGE SCALE GENOMIC DNA]</scope>
    <source>
        <strain evidence="4 5">IHI A82</strain>
    </source>
</reference>
<feature type="coiled-coil region" evidence="2">
    <location>
        <begin position="263"/>
        <end position="301"/>
    </location>
</feature>
<evidence type="ECO:0000313" key="4">
    <source>
        <dbReference type="EMBL" id="RWA08727.1"/>
    </source>
</evidence>
<proteinExistence type="predicted"/>
<protein>
    <recommendedName>
        <fullName evidence="3">Nephrocystin 3-like N-terminal domain-containing protein</fullName>
    </recommendedName>
</protein>
<feature type="domain" description="Nephrocystin 3-like N-terminal" evidence="3">
    <location>
        <begin position="355"/>
        <end position="531"/>
    </location>
</feature>
<evidence type="ECO:0000256" key="2">
    <source>
        <dbReference type="SAM" id="Coils"/>
    </source>
</evidence>
<dbReference type="InterPro" id="IPR056884">
    <property type="entry name" value="NPHP3-like_N"/>
</dbReference>
<dbReference type="STRING" id="363999.A0A439D380"/>
<evidence type="ECO:0000256" key="1">
    <source>
        <dbReference type="ARBA" id="ARBA00022737"/>
    </source>
</evidence>
<dbReference type="Proteomes" id="UP000286045">
    <property type="component" value="Unassembled WGS sequence"/>
</dbReference>